<dbReference type="InterPro" id="IPR016024">
    <property type="entry name" value="ARM-type_fold"/>
</dbReference>
<gene>
    <name evidence="1" type="ORF">DSM19430T_28670</name>
</gene>
<reference evidence="1 2" key="1">
    <citation type="submission" date="2020-05" db="EMBL/GenBank/DDBJ databases">
        <title>Draft genome sequence of Desulfovibrio psychrotolerans JS1T.</title>
        <authorList>
            <person name="Ueno A."/>
            <person name="Tamazawa S."/>
            <person name="Tamamura S."/>
            <person name="Murakami T."/>
            <person name="Kiyama T."/>
            <person name="Inomata H."/>
            <person name="Amano Y."/>
            <person name="Miyakawa K."/>
            <person name="Tamaki H."/>
            <person name="Naganuma T."/>
            <person name="Kaneko K."/>
        </authorList>
    </citation>
    <scope>NUCLEOTIDE SEQUENCE [LARGE SCALE GENOMIC DNA]</scope>
    <source>
        <strain evidence="1 2">JS1</strain>
    </source>
</reference>
<organism evidence="1 2">
    <name type="scientific">Desulfovibrio psychrotolerans</name>
    <dbReference type="NCBI Taxonomy" id="415242"/>
    <lineage>
        <taxon>Bacteria</taxon>
        <taxon>Pseudomonadati</taxon>
        <taxon>Thermodesulfobacteriota</taxon>
        <taxon>Desulfovibrionia</taxon>
        <taxon>Desulfovibrionales</taxon>
        <taxon>Desulfovibrionaceae</taxon>
        <taxon>Desulfovibrio</taxon>
    </lineage>
</organism>
<keyword evidence="1" id="KW-0456">Lyase</keyword>
<dbReference type="Proteomes" id="UP000503820">
    <property type="component" value="Unassembled WGS sequence"/>
</dbReference>
<protein>
    <submittedName>
        <fullName evidence="1">PBS lyase</fullName>
    </submittedName>
</protein>
<proteinExistence type="predicted"/>
<dbReference type="GO" id="GO:0016829">
    <property type="term" value="F:lyase activity"/>
    <property type="evidence" value="ECO:0007669"/>
    <property type="project" value="UniProtKB-KW"/>
</dbReference>
<keyword evidence="2" id="KW-1185">Reference proteome</keyword>
<comment type="caution">
    <text evidence="1">The sequence shown here is derived from an EMBL/GenBank/DDBJ whole genome shotgun (WGS) entry which is preliminary data.</text>
</comment>
<dbReference type="InterPro" id="IPR054701">
    <property type="entry name" value="DVU0298-like"/>
</dbReference>
<dbReference type="EMBL" id="BLVP01000035">
    <property type="protein sequence ID" value="GFM38183.1"/>
    <property type="molecule type" value="Genomic_DNA"/>
</dbReference>
<accession>A0A7J0BWW4</accession>
<dbReference type="NCBIfam" id="NF045662">
    <property type="entry name" value="DVU0298_fam"/>
    <property type="match status" value="1"/>
</dbReference>
<sequence length="235" mass="26490">MARFRSLKTTLRCLLLAEDWQENLPQLLALPGRETVGPLMSFLLFGGEMKWRAATALGLTVARMADENMEQARVVMRRLLWHMNEESGNIGWGIPETMAEIMANHRRLADEYNRMLHSYVRETTEDDNYLDHPPLRASVYWGLGRLAQAHPDLMGNTVRALSWGLEDKHRPGRGMAAWALGILRAREAADKVRTLLYDDTPVELFENRTMVCSTVSGLAAQALESMGEPVHTSSA</sequence>
<name>A0A7J0BWW4_9BACT</name>
<evidence type="ECO:0000313" key="1">
    <source>
        <dbReference type="EMBL" id="GFM38183.1"/>
    </source>
</evidence>
<dbReference type="InterPro" id="IPR011989">
    <property type="entry name" value="ARM-like"/>
</dbReference>
<dbReference type="SUPFAM" id="SSF48371">
    <property type="entry name" value="ARM repeat"/>
    <property type="match status" value="1"/>
</dbReference>
<evidence type="ECO:0000313" key="2">
    <source>
        <dbReference type="Proteomes" id="UP000503820"/>
    </source>
</evidence>
<dbReference type="AlphaFoldDB" id="A0A7J0BWW4"/>
<dbReference type="RefSeq" id="WP_174410804.1">
    <property type="nucleotide sequence ID" value="NZ_BLVP01000035.1"/>
</dbReference>
<dbReference type="Gene3D" id="1.25.10.10">
    <property type="entry name" value="Leucine-rich Repeat Variant"/>
    <property type="match status" value="1"/>
</dbReference>